<evidence type="ECO:0000256" key="5">
    <source>
        <dbReference type="ARBA" id="ARBA00022989"/>
    </source>
</evidence>
<feature type="transmembrane region" description="Helical" evidence="8">
    <location>
        <begin position="81"/>
        <end position="106"/>
    </location>
</feature>
<evidence type="ECO:0000256" key="1">
    <source>
        <dbReference type="ARBA" id="ARBA00004141"/>
    </source>
</evidence>
<dbReference type="PANTHER" id="PTHR43829:SF9">
    <property type="entry name" value="AQUAPORIN-9"/>
    <property type="match status" value="1"/>
</dbReference>
<accession>A0A5C5SD52</accession>
<feature type="transmembrane region" description="Helical" evidence="8">
    <location>
        <begin position="256"/>
        <end position="280"/>
    </location>
</feature>
<dbReference type="SUPFAM" id="SSF81338">
    <property type="entry name" value="Aquaporin-like"/>
    <property type="match status" value="1"/>
</dbReference>
<dbReference type="InterPro" id="IPR023271">
    <property type="entry name" value="Aquaporin-like"/>
</dbReference>
<evidence type="ECO:0000313" key="9">
    <source>
        <dbReference type="EMBL" id="TWS98212.1"/>
    </source>
</evidence>
<dbReference type="InterPro" id="IPR054631">
    <property type="entry name" value="Gla"/>
</dbReference>
<dbReference type="AlphaFoldDB" id="A0A5C5SD52"/>
<dbReference type="InterPro" id="IPR000425">
    <property type="entry name" value="MIP"/>
</dbReference>
<dbReference type="PROSITE" id="PS00221">
    <property type="entry name" value="MIP"/>
    <property type="match status" value="1"/>
</dbReference>
<organism evidence="9 10">
    <name type="scientific">Streptococcus cuniculipharyngis</name>
    <dbReference type="NCBI Taxonomy" id="1562651"/>
    <lineage>
        <taxon>Bacteria</taxon>
        <taxon>Bacillati</taxon>
        <taxon>Bacillota</taxon>
        <taxon>Bacilli</taxon>
        <taxon>Lactobacillales</taxon>
        <taxon>Streptococcaceae</taxon>
        <taxon>Streptococcus</taxon>
    </lineage>
</organism>
<dbReference type="EMBL" id="VOHL01000002">
    <property type="protein sequence ID" value="TWS98212.1"/>
    <property type="molecule type" value="Genomic_DNA"/>
</dbReference>
<comment type="caution">
    <text evidence="9">The sequence shown here is derived from an EMBL/GenBank/DDBJ whole genome shotgun (WGS) entry which is preliminary data.</text>
</comment>
<dbReference type="Proteomes" id="UP000317430">
    <property type="component" value="Unassembled WGS sequence"/>
</dbReference>
<dbReference type="CDD" id="cd00333">
    <property type="entry name" value="MIP"/>
    <property type="match status" value="1"/>
</dbReference>
<feature type="transmembrane region" description="Helical" evidence="8">
    <location>
        <begin position="13"/>
        <end position="30"/>
    </location>
</feature>
<keyword evidence="4 7" id="KW-0812">Transmembrane</keyword>
<evidence type="ECO:0000256" key="7">
    <source>
        <dbReference type="RuleBase" id="RU000477"/>
    </source>
</evidence>
<keyword evidence="10" id="KW-1185">Reference proteome</keyword>
<evidence type="ECO:0000256" key="3">
    <source>
        <dbReference type="ARBA" id="ARBA00022448"/>
    </source>
</evidence>
<dbReference type="OrthoDB" id="9807293at2"/>
<feature type="transmembrane region" description="Helical" evidence="8">
    <location>
        <begin position="42"/>
        <end position="61"/>
    </location>
</feature>
<gene>
    <name evidence="9" type="ORF">FRX57_04580</name>
</gene>
<dbReference type="InterPro" id="IPR022357">
    <property type="entry name" value="MIP_CS"/>
</dbReference>
<protein>
    <submittedName>
        <fullName evidence="9">Aquaporin family protein</fullName>
    </submittedName>
</protein>
<keyword evidence="3 7" id="KW-0813">Transport</keyword>
<feature type="transmembrane region" description="Helical" evidence="8">
    <location>
        <begin position="201"/>
        <end position="220"/>
    </location>
</feature>
<dbReference type="PANTHER" id="PTHR43829">
    <property type="entry name" value="AQUAPORIN OR AQUAGLYCEROPORIN RELATED"/>
    <property type="match status" value="1"/>
</dbReference>
<dbReference type="InterPro" id="IPR050363">
    <property type="entry name" value="MIP/Aquaporin"/>
</dbReference>
<dbReference type="NCBIfam" id="NF045553">
    <property type="entry name" value="AquGlycerPorinGla"/>
    <property type="match status" value="1"/>
</dbReference>
<dbReference type="PRINTS" id="PR00783">
    <property type="entry name" value="MINTRINSICP"/>
</dbReference>
<evidence type="ECO:0000256" key="2">
    <source>
        <dbReference type="ARBA" id="ARBA00006175"/>
    </source>
</evidence>
<proteinExistence type="inferred from homology"/>
<dbReference type="RefSeq" id="WP_146567169.1">
    <property type="nucleotide sequence ID" value="NZ_VOHL01000002.1"/>
</dbReference>
<dbReference type="GO" id="GO:0015254">
    <property type="term" value="F:glycerol channel activity"/>
    <property type="evidence" value="ECO:0007669"/>
    <property type="project" value="TreeGrafter"/>
</dbReference>
<evidence type="ECO:0000313" key="10">
    <source>
        <dbReference type="Proteomes" id="UP000317430"/>
    </source>
</evidence>
<keyword evidence="6 8" id="KW-0472">Membrane</keyword>
<comment type="similarity">
    <text evidence="2 7">Belongs to the MIP/aquaporin (TC 1.A.8) family.</text>
</comment>
<name>A0A5C5SD52_9STRE</name>
<reference evidence="9 10" key="1">
    <citation type="submission" date="2019-08" db="EMBL/GenBank/DDBJ databases">
        <authorList>
            <person name="Lei W."/>
        </authorList>
    </citation>
    <scope>NUCLEOTIDE SEQUENCE [LARGE SCALE GENOMIC DNA]</scope>
    <source>
        <strain evidence="9 10">CCUG 66496</strain>
    </source>
</reference>
<comment type="subcellular location">
    <subcellularLocation>
        <location evidence="1">Membrane</location>
        <topology evidence="1">Multi-pass membrane protein</topology>
    </subcellularLocation>
</comment>
<evidence type="ECO:0000256" key="6">
    <source>
        <dbReference type="ARBA" id="ARBA00023136"/>
    </source>
</evidence>
<evidence type="ECO:0000256" key="4">
    <source>
        <dbReference type="ARBA" id="ARBA00022692"/>
    </source>
</evidence>
<dbReference type="Gene3D" id="1.20.1080.10">
    <property type="entry name" value="Glycerol uptake facilitator protein"/>
    <property type="match status" value="1"/>
</dbReference>
<keyword evidence="5 8" id="KW-1133">Transmembrane helix</keyword>
<feature type="transmembrane region" description="Helical" evidence="8">
    <location>
        <begin position="145"/>
        <end position="165"/>
    </location>
</feature>
<sequence length="281" mass="29534">MDVTWSVKYLTEFIATAFLIILGNGVVANVSLKGTKGQGNGLILVSLGYGLALMLPALMFGNVSGNHVNPALTLGLAVSGLFPWGHVLPYILAQFLGAIFGQLVVVGMYGPYFRKTEDGQAILGSFSIVNALADGRAETRKQATVNGLISEFFGSFVLFFGVLALTKNFFGAELVDKLVATGYDQTVAETTVAPYTTGSLAVAHLGIGFLLMAIIAGLGGPTGAGLNPARDLGPRLVHHFLPKSVLGQAKSDSQWWYAWVGVVAPILAGILAVALFKALYL</sequence>
<evidence type="ECO:0000256" key="8">
    <source>
        <dbReference type="SAM" id="Phobius"/>
    </source>
</evidence>
<dbReference type="GO" id="GO:0005886">
    <property type="term" value="C:plasma membrane"/>
    <property type="evidence" value="ECO:0007669"/>
    <property type="project" value="TreeGrafter"/>
</dbReference>
<dbReference type="Pfam" id="PF00230">
    <property type="entry name" value="MIP"/>
    <property type="match status" value="2"/>
</dbReference>